<keyword evidence="2" id="KW-1185">Reference proteome</keyword>
<dbReference type="AlphaFoldDB" id="A0A1Z5S8F0"/>
<protein>
    <submittedName>
        <fullName evidence="1">Uncharacterized protein</fullName>
    </submittedName>
</protein>
<reference evidence="1 2" key="1">
    <citation type="journal article" date="2009" name="Nature">
        <title>The Sorghum bicolor genome and the diversification of grasses.</title>
        <authorList>
            <person name="Paterson A.H."/>
            <person name="Bowers J.E."/>
            <person name="Bruggmann R."/>
            <person name="Dubchak I."/>
            <person name="Grimwood J."/>
            <person name="Gundlach H."/>
            <person name="Haberer G."/>
            <person name="Hellsten U."/>
            <person name="Mitros T."/>
            <person name="Poliakov A."/>
            <person name="Schmutz J."/>
            <person name="Spannagl M."/>
            <person name="Tang H."/>
            <person name="Wang X."/>
            <person name="Wicker T."/>
            <person name="Bharti A.K."/>
            <person name="Chapman J."/>
            <person name="Feltus F.A."/>
            <person name="Gowik U."/>
            <person name="Grigoriev I.V."/>
            <person name="Lyons E."/>
            <person name="Maher C.A."/>
            <person name="Martis M."/>
            <person name="Narechania A."/>
            <person name="Otillar R.P."/>
            <person name="Penning B.W."/>
            <person name="Salamov A.A."/>
            <person name="Wang Y."/>
            <person name="Zhang L."/>
            <person name="Carpita N.C."/>
            <person name="Freeling M."/>
            <person name="Gingle A.R."/>
            <person name="Hash C.T."/>
            <person name="Keller B."/>
            <person name="Klein P."/>
            <person name="Kresovich S."/>
            <person name="McCann M.C."/>
            <person name="Ming R."/>
            <person name="Peterson D.G."/>
            <person name="Mehboob-ur-Rahman"/>
            <person name="Ware D."/>
            <person name="Westhoff P."/>
            <person name="Mayer K.F."/>
            <person name="Messing J."/>
            <person name="Rokhsar D.S."/>
        </authorList>
    </citation>
    <scope>NUCLEOTIDE SEQUENCE [LARGE SCALE GENOMIC DNA]</scope>
    <source>
        <strain evidence="2">cv. BTx623</strain>
    </source>
</reference>
<accession>A0A1Z5S8F0</accession>
<name>A0A1Z5S8F0_SORBI</name>
<dbReference type="EMBL" id="CM000760">
    <property type="protein sequence ID" value="OQU92202.1"/>
    <property type="molecule type" value="Genomic_DNA"/>
</dbReference>
<gene>
    <name evidence="1" type="ORF">SORBI_3001G309666</name>
</gene>
<dbReference type="Gramene" id="OQU92202">
    <property type="protein sequence ID" value="OQU92202"/>
    <property type="gene ID" value="SORBI_3001G309666"/>
</dbReference>
<reference evidence="2" key="2">
    <citation type="journal article" date="2018" name="Plant J.">
        <title>The Sorghum bicolor reference genome: improved assembly, gene annotations, a transcriptome atlas, and signatures of genome organization.</title>
        <authorList>
            <person name="McCormick R.F."/>
            <person name="Truong S.K."/>
            <person name="Sreedasyam A."/>
            <person name="Jenkins J."/>
            <person name="Shu S."/>
            <person name="Sims D."/>
            <person name="Kennedy M."/>
            <person name="Amirebrahimi M."/>
            <person name="Weers B.D."/>
            <person name="McKinley B."/>
            <person name="Mattison A."/>
            <person name="Morishige D.T."/>
            <person name="Grimwood J."/>
            <person name="Schmutz J."/>
            <person name="Mullet J.E."/>
        </authorList>
    </citation>
    <scope>NUCLEOTIDE SEQUENCE [LARGE SCALE GENOMIC DNA]</scope>
    <source>
        <strain evidence="2">cv. BTx623</strain>
    </source>
</reference>
<proteinExistence type="predicted"/>
<sequence>MGIQAVEHKLESSRQPCISHVVAEGRAKKPHLTLTGFILNPKSQLTNHTAGRIMPRDHEIVATPPSTADAYVHHASIYRFEQTAPWPVGSRFATDKRGTCCVPSPACTAASSVSGALGVVGKRFTAAAAAASPSCHEAAKAASAPRSW</sequence>
<evidence type="ECO:0000313" key="1">
    <source>
        <dbReference type="EMBL" id="OQU92202.1"/>
    </source>
</evidence>
<dbReference type="Proteomes" id="UP000000768">
    <property type="component" value="Chromosome 1"/>
</dbReference>
<organism evidence="1 2">
    <name type="scientific">Sorghum bicolor</name>
    <name type="common">Sorghum</name>
    <name type="synonym">Sorghum vulgare</name>
    <dbReference type="NCBI Taxonomy" id="4558"/>
    <lineage>
        <taxon>Eukaryota</taxon>
        <taxon>Viridiplantae</taxon>
        <taxon>Streptophyta</taxon>
        <taxon>Embryophyta</taxon>
        <taxon>Tracheophyta</taxon>
        <taxon>Spermatophyta</taxon>
        <taxon>Magnoliopsida</taxon>
        <taxon>Liliopsida</taxon>
        <taxon>Poales</taxon>
        <taxon>Poaceae</taxon>
        <taxon>PACMAD clade</taxon>
        <taxon>Panicoideae</taxon>
        <taxon>Andropogonodae</taxon>
        <taxon>Andropogoneae</taxon>
        <taxon>Sorghinae</taxon>
        <taxon>Sorghum</taxon>
    </lineage>
</organism>
<evidence type="ECO:0000313" key="2">
    <source>
        <dbReference type="Proteomes" id="UP000000768"/>
    </source>
</evidence>
<dbReference type="InParanoid" id="A0A1Z5S8F0"/>